<protein>
    <submittedName>
        <fullName evidence="1">Uncharacterized protein</fullName>
    </submittedName>
</protein>
<accession>C0CTA5</accession>
<gene>
    <name evidence="1" type="ORF">CLOSTASPAR_00203</name>
</gene>
<reference evidence="1 2" key="1">
    <citation type="submission" date="2009-02" db="EMBL/GenBank/DDBJ databases">
        <title>Draft genome sequence of Clostridium asparagiforme (DSM 15981).</title>
        <authorList>
            <person name="Sudarsanam P."/>
            <person name="Ley R."/>
            <person name="Guruge J."/>
            <person name="Turnbaugh P.J."/>
            <person name="Mahowald M."/>
            <person name="Liep D."/>
            <person name="Gordon J."/>
        </authorList>
    </citation>
    <scope>NUCLEOTIDE SEQUENCE [LARGE SCALE GENOMIC DNA]</scope>
    <source>
        <strain evidence="1 2">DSM 15981</strain>
    </source>
</reference>
<dbReference type="AlphaFoldDB" id="C0CTA5"/>
<dbReference type="HOGENOM" id="CLU_2914146_0_0_9"/>
<keyword evidence="2" id="KW-1185">Reference proteome</keyword>
<dbReference type="Proteomes" id="UP000004756">
    <property type="component" value="Unassembled WGS sequence"/>
</dbReference>
<comment type="caution">
    <text evidence="1">The sequence shown here is derived from an EMBL/GenBank/DDBJ whole genome shotgun (WGS) entry which is preliminary data.</text>
</comment>
<proteinExistence type="predicted"/>
<dbReference type="EMBL" id="ACCJ01000013">
    <property type="protein sequence ID" value="EEG57688.1"/>
    <property type="molecule type" value="Genomic_DNA"/>
</dbReference>
<evidence type="ECO:0000313" key="1">
    <source>
        <dbReference type="EMBL" id="EEG57688.1"/>
    </source>
</evidence>
<organism evidence="1 2">
    <name type="scientific">[Clostridium] asparagiforme DSM 15981</name>
    <dbReference type="NCBI Taxonomy" id="518636"/>
    <lineage>
        <taxon>Bacteria</taxon>
        <taxon>Bacillati</taxon>
        <taxon>Bacillota</taxon>
        <taxon>Clostridia</taxon>
        <taxon>Lachnospirales</taxon>
        <taxon>Lachnospiraceae</taxon>
        <taxon>Enterocloster</taxon>
    </lineage>
</organism>
<evidence type="ECO:0000313" key="2">
    <source>
        <dbReference type="Proteomes" id="UP000004756"/>
    </source>
</evidence>
<sequence length="61" mass="7232">MDAFPDKLCELELYNYFPEACEDRNGLNFKSGKVKRCLRVHQMFGSSKRLRQPAHHFSTKR</sequence>
<name>C0CTA5_9FIRM</name>